<dbReference type="PANTHER" id="PTHR10894">
    <property type="entry name" value="NUCLEOLAR PROTEIN 5 NUCLEOLAR PROTEIN NOP5 NOP58"/>
    <property type="match status" value="1"/>
</dbReference>
<comment type="similarity">
    <text evidence="2">Belongs to the NOP5/NOP56 family.</text>
</comment>
<gene>
    <name evidence="6" type="ORF">GA_TR935_c0_g1_i1_g.2970</name>
</gene>
<dbReference type="EMBL" id="GEVI01005545">
    <property type="protein sequence ID" value="JAU26775.1"/>
    <property type="molecule type" value="Transcribed_RNA"/>
</dbReference>
<evidence type="ECO:0000256" key="1">
    <source>
        <dbReference type="ARBA" id="ARBA00004604"/>
    </source>
</evidence>
<dbReference type="GO" id="GO:0031428">
    <property type="term" value="C:box C/D methylation guide snoRNP complex"/>
    <property type="evidence" value="ECO:0007669"/>
    <property type="project" value="InterPro"/>
</dbReference>
<name>A0A1J3E5S3_NOCCA</name>
<accession>A0A1J3E5S3</accession>
<dbReference type="InterPro" id="IPR042239">
    <property type="entry name" value="Nop_C"/>
</dbReference>
<keyword evidence="4" id="KW-0539">Nucleus</keyword>
<keyword evidence="3" id="KW-0690">Ribosome biogenesis</keyword>
<dbReference type="Gene3D" id="1.10.246.90">
    <property type="entry name" value="Nop domain"/>
    <property type="match status" value="1"/>
</dbReference>
<dbReference type="Gene3D" id="1.10.287.4070">
    <property type="match status" value="1"/>
</dbReference>
<proteinExistence type="inferred from homology"/>
<feature type="domain" description="Nop" evidence="5">
    <location>
        <begin position="311"/>
        <end position="434"/>
    </location>
</feature>
<reference evidence="6" key="1">
    <citation type="submission" date="2016-07" db="EMBL/GenBank/DDBJ databases">
        <title>De novo transcriptome assembly of four accessions of the metal hyperaccumulator plant Noccaea caerulescens.</title>
        <authorList>
            <person name="Blande D."/>
            <person name="Halimaa P."/>
            <person name="Tervahauta A.I."/>
            <person name="Aarts M.G."/>
            <person name="Karenlampi S.O."/>
        </authorList>
    </citation>
    <scope>NUCLEOTIDE SEQUENCE</scope>
</reference>
<comment type="subcellular location">
    <subcellularLocation>
        <location evidence="1">Nucleus</location>
        <location evidence="1">Nucleolus</location>
    </subcellularLocation>
</comment>
<evidence type="ECO:0000313" key="6">
    <source>
        <dbReference type="EMBL" id="JAU26775.1"/>
    </source>
</evidence>
<dbReference type="Pfam" id="PF01798">
    <property type="entry name" value="Nop"/>
    <property type="match status" value="1"/>
</dbReference>
<dbReference type="SMART" id="SM00931">
    <property type="entry name" value="NOSIC"/>
    <property type="match status" value="1"/>
</dbReference>
<evidence type="ECO:0000256" key="4">
    <source>
        <dbReference type="ARBA" id="ARBA00023242"/>
    </source>
</evidence>
<dbReference type="AlphaFoldDB" id="A0A1J3E5S3"/>
<dbReference type="PANTHER" id="PTHR10894:SF1">
    <property type="entry name" value="NUCLEOLAR PROTEIN 58"/>
    <property type="match status" value="1"/>
</dbReference>
<evidence type="ECO:0000256" key="2">
    <source>
        <dbReference type="ARBA" id="ARBA00009211"/>
    </source>
</evidence>
<evidence type="ECO:0000259" key="5">
    <source>
        <dbReference type="PROSITE" id="PS51358"/>
    </source>
</evidence>
<dbReference type="PROSITE" id="PS51358">
    <property type="entry name" value="NOP"/>
    <property type="match status" value="1"/>
</dbReference>
<dbReference type="GO" id="GO:0032040">
    <property type="term" value="C:small-subunit processome"/>
    <property type="evidence" value="ECO:0007669"/>
    <property type="project" value="InterPro"/>
</dbReference>
<dbReference type="GO" id="GO:0042254">
    <property type="term" value="P:ribosome biogenesis"/>
    <property type="evidence" value="ECO:0007669"/>
    <property type="project" value="UniProtKB-KW"/>
</dbReference>
<dbReference type="InterPro" id="IPR045056">
    <property type="entry name" value="Nop56/Nop58"/>
</dbReference>
<dbReference type="Pfam" id="PF08156">
    <property type="entry name" value="NOP5NT"/>
    <property type="match status" value="1"/>
</dbReference>
<dbReference type="SUPFAM" id="SSF89124">
    <property type="entry name" value="Nop domain"/>
    <property type="match status" value="1"/>
</dbReference>
<dbReference type="GO" id="GO:0030515">
    <property type="term" value="F:snoRNA binding"/>
    <property type="evidence" value="ECO:0007669"/>
    <property type="project" value="InterPro"/>
</dbReference>
<dbReference type="InterPro" id="IPR012974">
    <property type="entry name" value="NOP58/56_N"/>
</dbReference>
<dbReference type="InterPro" id="IPR036070">
    <property type="entry name" value="Nop_dom_sf"/>
</dbReference>
<dbReference type="InterPro" id="IPR012976">
    <property type="entry name" value="NOSIC"/>
</dbReference>
<dbReference type="InterPro" id="IPR002687">
    <property type="entry name" value="Nop_dom"/>
</dbReference>
<sequence length="434" mass="48493">MKRELTPLLQPYTSWLKISAAFELFVKMMLLFESPAGFALFRVINEERRSNIEVDIFQDLRIAFSSPITAGQTVSLTAFEQFPNVVHALEAFAQLREGVPSRGLLNLLRANCEGETLLVADPKLGRVIKKLLQIDCVHDKAVMELHKGVRSQFTHLVTGLSDQELAVWSSAVSYGLAPGNLVPNYDRLLVPIVEHVRLLGDVDKKMNTLAMRVREWYGWHFPELAKIVKNNLLYTKCVRLMKSRNNAVKVDFSGLLGDETEEQLKSESVTSTGSDLSEVDPLIQSLCHQVLEFDEHMSQLRDNLHTHMQVMAPNVTALLGGTVAARLLIHDKSLRRLSKRSASGIQMLGAERSFFPAKSTRIPKTEPTPTPKHGYLYETSVVREAPRRFRGKIARVLAGKVAICVRCDLLGEGHGNSVGLGCLEQVRARASQMM</sequence>
<organism evidence="6">
    <name type="scientific">Noccaea caerulescens</name>
    <name type="common">Alpine penny-cress</name>
    <name type="synonym">Thlaspi caerulescens</name>
    <dbReference type="NCBI Taxonomy" id="107243"/>
    <lineage>
        <taxon>Eukaryota</taxon>
        <taxon>Viridiplantae</taxon>
        <taxon>Streptophyta</taxon>
        <taxon>Embryophyta</taxon>
        <taxon>Tracheophyta</taxon>
        <taxon>Spermatophyta</taxon>
        <taxon>Magnoliopsida</taxon>
        <taxon>eudicotyledons</taxon>
        <taxon>Gunneridae</taxon>
        <taxon>Pentapetalae</taxon>
        <taxon>rosids</taxon>
        <taxon>malvids</taxon>
        <taxon>Brassicales</taxon>
        <taxon>Brassicaceae</taxon>
        <taxon>Coluteocarpeae</taxon>
        <taxon>Noccaea</taxon>
    </lineage>
</organism>
<evidence type="ECO:0000256" key="3">
    <source>
        <dbReference type="ARBA" id="ARBA00022517"/>
    </source>
</evidence>
<protein>
    <submittedName>
        <fullName evidence="6">Putative nucleolar protein 5-2</fullName>
    </submittedName>
</protein>